<evidence type="ECO:0000313" key="4">
    <source>
        <dbReference type="Proteomes" id="UP000676336"/>
    </source>
</evidence>
<dbReference type="EMBL" id="CAJOBI010131644">
    <property type="protein sequence ID" value="CAF4727394.1"/>
    <property type="molecule type" value="Genomic_DNA"/>
</dbReference>
<feature type="compositionally biased region" description="Low complexity" evidence="1">
    <location>
        <begin position="9"/>
        <end position="27"/>
    </location>
</feature>
<organism evidence="3 4">
    <name type="scientific">Rotaria magnacalcarata</name>
    <dbReference type="NCBI Taxonomy" id="392030"/>
    <lineage>
        <taxon>Eukaryota</taxon>
        <taxon>Metazoa</taxon>
        <taxon>Spiralia</taxon>
        <taxon>Gnathifera</taxon>
        <taxon>Rotifera</taxon>
        <taxon>Eurotatoria</taxon>
        <taxon>Bdelloidea</taxon>
        <taxon>Philodinida</taxon>
        <taxon>Philodinidae</taxon>
        <taxon>Rotaria</taxon>
    </lineage>
</organism>
<evidence type="ECO:0000313" key="2">
    <source>
        <dbReference type="EMBL" id="CAF4558416.1"/>
    </source>
</evidence>
<feature type="non-terminal residue" evidence="3">
    <location>
        <position position="1"/>
    </location>
</feature>
<dbReference type="Proteomes" id="UP000676336">
    <property type="component" value="Unassembled WGS sequence"/>
</dbReference>
<dbReference type="AlphaFoldDB" id="A0A8S3AYW4"/>
<protein>
    <submittedName>
        <fullName evidence="3">Uncharacterized protein</fullName>
    </submittedName>
</protein>
<gene>
    <name evidence="2" type="ORF">SMN809_LOCUS37339</name>
    <name evidence="3" type="ORF">SMN809_LOCUS44115</name>
</gene>
<reference evidence="3" key="1">
    <citation type="submission" date="2021-02" db="EMBL/GenBank/DDBJ databases">
        <authorList>
            <person name="Nowell W R."/>
        </authorList>
    </citation>
    <scope>NUCLEOTIDE SEQUENCE</scope>
</reference>
<feature type="region of interest" description="Disordered" evidence="1">
    <location>
        <begin position="1"/>
        <end position="49"/>
    </location>
</feature>
<sequence length="62" mass="6629">KSNKKTSKAKSNVSIDSLTSSSSTNLTEAKTPEHQNSSSTSSSTTPEFCRIHLRQTANVSNS</sequence>
<evidence type="ECO:0000256" key="1">
    <source>
        <dbReference type="SAM" id="MobiDB-lite"/>
    </source>
</evidence>
<proteinExistence type="predicted"/>
<name>A0A8S3AYW4_9BILA</name>
<dbReference type="EMBL" id="CAJOBI010094562">
    <property type="protein sequence ID" value="CAF4558416.1"/>
    <property type="molecule type" value="Genomic_DNA"/>
</dbReference>
<comment type="caution">
    <text evidence="3">The sequence shown here is derived from an EMBL/GenBank/DDBJ whole genome shotgun (WGS) entry which is preliminary data.</text>
</comment>
<feature type="non-terminal residue" evidence="3">
    <location>
        <position position="62"/>
    </location>
</feature>
<accession>A0A8S3AYW4</accession>
<evidence type="ECO:0000313" key="3">
    <source>
        <dbReference type="EMBL" id="CAF4727394.1"/>
    </source>
</evidence>